<feature type="transmembrane region" description="Helical" evidence="1">
    <location>
        <begin position="27"/>
        <end position="52"/>
    </location>
</feature>
<dbReference type="OrthoDB" id="10691274at2759"/>
<reference evidence="2" key="1">
    <citation type="submission" date="2016-10" db="EMBL/GenBank/DDBJ databases">
        <authorList>
            <person name="Benchimol M."/>
            <person name="Almeida L.G."/>
            <person name="Vasconcelos A.T."/>
            <person name="Perreira-Neves A."/>
            <person name="Rosa I.A."/>
            <person name="Tasca T."/>
            <person name="Bogo M.R."/>
            <person name="de Souza W."/>
        </authorList>
    </citation>
    <scope>NUCLEOTIDE SEQUENCE [LARGE SCALE GENOMIC DNA]</scope>
    <source>
        <strain evidence="2">K</strain>
    </source>
</reference>
<feature type="transmembrane region" description="Helical" evidence="1">
    <location>
        <begin position="128"/>
        <end position="147"/>
    </location>
</feature>
<keyword evidence="1" id="KW-0472">Membrane</keyword>
<feature type="transmembrane region" description="Helical" evidence="1">
    <location>
        <begin position="260"/>
        <end position="279"/>
    </location>
</feature>
<accession>A0A1J4KP88</accession>
<dbReference type="GeneID" id="94835141"/>
<feature type="transmembrane region" description="Helical" evidence="1">
    <location>
        <begin position="822"/>
        <end position="842"/>
    </location>
</feature>
<feature type="transmembrane region" description="Helical" evidence="1">
    <location>
        <begin position="154"/>
        <end position="173"/>
    </location>
</feature>
<feature type="transmembrane region" description="Helical" evidence="1">
    <location>
        <begin position="85"/>
        <end position="108"/>
    </location>
</feature>
<feature type="transmembrane region" description="Helical" evidence="1">
    <location>
        <begin position="285"/>
        <end position="308"/>
    </location>
</feature>
<feature type="transmembrane region" description="Helical" evidence="1">
    <location>
        <begin position="179"/>
        <end position="200"/>
    </location>
</feature>
<dbReference type="VEuPathDB" id="TrichDB:TRFO_18870"/>
<comment type="caution">
    <text evidence="2">The sequence shown here is derived from an EMBL/GenBank/DDBJ whole genome shotgun (WGS) entry which is preliminary data.</text>
</comment>
<sequence length="1427" mass="166155">MKVNEFSKAFPFSFIFFDRLLEQKSPFFWLNFLFILYSYFQLYLFSLTPIIIENRMNNTRFKNESSLIFALMTVNPKPFDMADSVFSYLIMILVIFIVFSSIFLMYFFFSHHHSIPDYLLQTKGLLFLYNPSVYFFIGLFSFGVIIVKYIERGYFSTVNIINIILSLIIIFSLDAFHRWISPILYGSCTRLDSSIIPCFIFHDYSLFYYRILYAVFIIATISFANNWSHLVFDIVSVFIGIIMFSIVLKKPSRSLTNFCFESSTTLIMTFGPLITTGLIKFTDIMPSLCIVDSLIIFVIGFIGSFLFMKNVEGNLRNMVHQNEVKKMKKYPIYYVANYALSHAVVTEEIYELVNRSMASEDFDIIIGFFKIYCAVYLHKSESSTFQIFLDATDLTPMCRFSLYELIRYHTKDMTDAEGDVVFNIQKLVFQYQKHYDQFWTNQMECNFNESIKESAEMARIIQKVNTLYVRYHTFYPQNPAILDLEQTFFSRVSPQLINNISKPVNEITSSHASSTSIWREKELISQKILKMLPRGFSGVFSVLSIFIVILFVTMMGVLNAKTFYLLSKRLEMLKVPQSLNKTMVTGVTWTQLYFALASITNCTSYVDMNEEQFYDRIQSESEPGEVELVKMMNVIQNIYDYTDLLLNNMRLLTNDMALMNSRSEIKDVWTKPSVLFNVEEDILLDVRSTMIFWLLNAQVRYENITGKGICNTPLADFYRERIYDFANQTSSILYKLYDLLSIYSDYVAQQKSTIFDFKSDPSTLYYAAIGIAVIILISSIILQFLEYYHLYYCLKVFFRHTYHPLHEGIIEPKEPKKFQIMLSYFSLCFIFTIVIVLFMFQFDFLRNAITSGFTRIMDTCALLVQTEQTALYTIFSLCNIFQYWQFQEIGYTMSESFGFNVFYSSSPAFAEKISAIYTNEKPENIPYEIQDIIDNNTNYTSIHDIYARWSLMKQISLQFFYISSMNLDHADFIDSAQFFHVQHIFLTHLIPDYESLATQFSQLAIESNDDLTKLNLYEVSMIIIFFFIFITILIYSNIKYHRTYQQINCIYSLLDPYYIASSENLMKYLLGDQVQPENPKTYTILRLLNDIEVPLLIVTSKNAIVGFTTPIKLMFNYREEQLIGQRLDLIIPRTEKTTRFYHNMKMMKAFKTEQHIEQNVDGLTSDGDVMQLEVSVTHVEYEQFSFFIVEIRSLMDIDYYEQFLQIHEDIFTEFISAEVPNFLLRDTQDSKNIISKHFDRYAVALCMYESPKISNNIISDIVQYKTGLSQCIPLFRGEQGAIVLYCSCSSALIVFIDLEGTDDYMAYALNFMMNYGGTDAIAKAGFIFSGEGIDVSLFPIAQVSNSSTSTGELSIEEAKDFVPSAIVEVMSPLIKYCPQIGSKLGKDTFIVGPEYLPYFSERAESAQQIQIAGLDLYMIRENVEEHY</sequence>
<keyword evidence="1" id="KW-1133">Transmembrane helix</keyword>
<dbReference type="EMBL" id="MLAK01000583">
    <property type="protein sequence ID" value="OHT11612.1"/>
    <property type="molecule type" value="Genomic_DNA"/>
</dbReference>
<evidence type="ECO:0000313" key="2">
    <source>
        <dbReference type="EMBL" id="OHT11612.1"/>
    </source>
</evidence>
<name>A0A1J4KP88_9EUKA</name>
<feature type="transmembrane region" description="Helical" evidence="1">
    <location>
        <begin position="536"/>
        <end position="558"/>
    </location>
</feature>
<evidence type="ECO:0008006" key="4">
    <source>
        <dbReference type="Google" id="ProtNLM"/>
    </source>
</evidence>
<protein>
    <recommendedName>
        <fullName evidence="4">PAS domain-containing protein</fullName>
    </recommendedName>
</protein>
<feature type="transmembrane region" description="Helical" evidence="1">
    <location>
        <begin position="230"/>
        <end position="248"/>
    </location>
</feature>
<dbReference type="RefSeq" id="XP_068364748.1">
    <property type="nucleotide sequence ID" value="XM_068500437.1"/>
</dbReference>
<feature type="transmembrane region" description="Helical" evidence="1">
    <location>
        <begin position="207"/>
        <end position="224"/>
    </location>
</feature>
<keyword evidence="3" id="KW-1185">Reference proteome</keyword>
<proteinExistence type="predicted"/>
<evidence type="ECO:0000256" key="1">
    <source>
        <dbReference type="SAM" id="Phobius"/>
    </source>
</evidence>
<evidence type="ECO:0000313" key="3">
    <source>
        <dbReference type="Proteomes" id="UP000179807"/>
    </source>
</evidence>
<dbReference type="Proteomes" id="UP000179807">
    <property type="component" value="Unassembled WGS sequence"/>
</dbReference>
<feature type="transmembrane region" description="Helical" evidence="1">
    <location>
        <begin position="764"/>
        <end position="785"/>
    </location>
</feature>
<dbReference type="Gene3D" id="3.30.450.20">
    <property type="entry name" value="PAS domain"/>
    <property type="match status" value="1"/>
</dbReference>
<organism evidence="2 3">
    <name type="scientific">Tritrichomonas foetus</name>
    <dbReference type="NCBI Taxonomy" id="1144522"/>
    <lineage>
        <taxon>Eukaryota</taxon>
        <taxon>Metamonada</taxon>
        <taxon>Parabasalia</taxon>
        <taxon>Tritrichomonadida</taxon>
        <taxon>Tritrichomonadidae</taxon>
        <taxon>Tritrichomonas</taxon>
    </lineage>
</organism>
<feature type="transmembrane region" description="Helical" evidence="1">
    <location>
        <begin position="1016"/>
        <end position="1035"/>
    </location>
</feature>
<gene>
    <name evidence="2" type="ORF">TRFO_18870</name>
</gene>
<keyword evidence="1" id="KW-0812">Transmembrane</keyword>